<sequence length="371" mass="42646">MTTKTKKSNMNNTTRTVEMTQTNVRKNEDIEIEYNKYCILIRELVDVLPEDSKHKPKIAKWVHLLVNPLNAAQSLEIREKRNQYLFIICCGLLTGNSSSFLKLAKAKHLKVDQSKKSKYVKVAGMKGQIAPMKPTIADEHGFPHSLKNAFDPLKLTNIEDVFCKAEWENFCYWEKRLQSIKDEEKTFKKSSTHRNQRTKAFERNCTIHGSNEKCPNDLKDVKIGRCLDKQFEYLLALAEFYKESFRCDANKMSRISLWLQALSKIDVTFCAQMKGIRNDYAMILVGYLVNSEMKGPFEDLPGENLQPLMKAIATYAAKRQIELDDKSKVPLNPASDTIENFMNNVPKIDEGAFALLSLTGNLFKMKSHHNF</sequence>
<dbReference type="AlphaFoldDB" id="A0A9N9WPP9"/>
<proteinExistence type="predicted"/>
<dbReference type="OrthoDB" id="8196012at2759"/>
<evidence type="ECO:0000313" key="2">
    <source>
        <dbReference type="EMBL" id="CAG9799367.1"/>
    </source>
</evidence>
<reference evidence="2" key="1">
    <citation type="submission" date="2022-01" db="EMBL/GenBank/DDBJ databases">
        <authorList>
            <person name="King R."/>
        </authorList>
    </citation>
    <scope>NUCLEOTIDE SEQUENCE</scope>
</reference>
<dbReference type="Proteomes" id="UP001153620">
    <property type="component" value="Chromosome 1"/>
</dbReference>
<name>A0A9N9WPP9_9DIPT</name>
<feature type="domain" description="DUF4485" evidence="1">
    <location>
        <begin position="227"/>
        <end position="310"/>
    </location>
</feature>
<accession>A0A9N9WPP9</accession>
<dbReference type="Pfam" id="PF14846">
    <property type="entry name" value="DUF4485"/>
    <property type="match status" value="1"/>
</dbReference>
<evidence type="ECO:0000259" key="1">
    <source>
        <dbReference type="Pfam" id="PF14846"/>
    </source>
</evidence>
<keyword evidence="3" id="KW-1185">Reference proteome</keyword>
<protein>
    <recommendedName>
        <fullName evidence="1">DUF4485 domain-containing protein</fullName>
    </recommendedName>
</protein>
<gene>
    <name evidence="2" type="ORF">CHIRRI_LOCUS2334</name>
</gene>
<organism evidence="2 3">
    <name type="scientific">Chironomus riparius</name>
    <dbReference type="NCBI Taxonomy" id="315576"/>
    <lineage>
        <taxon>Eukaryota</taxon>
        <taxon>Metazoa</taxon>
        <taxon>Ecdysozoa</taxon>
        <taxon>Arthropoda</taxon>
        <taxon>Hexapoda</taxon>
        <taxon>Insecta</taxon>
        <taxon>Pterygota</taxon>
        <taxon>Neoptera</taxon>
        <taxon>Endopterygota</taxon>
        <taxon>Diptera</taxon>
        <taxon>Nematocera</taxon>
        <taxon>Chironomoidea</taxon>
        <taxon>Chironomidae</taxon>
        <taxon>Chironominae</taxon>
        <taxon>Chironomus</taxon>
    </lineage>
</organism>
<reference evidence="2" key="2">
    <citation type="submission" date="2022-10" db="EMBL/GenBank/DDBJ databases">
        <authorList>
            <consortium name="ENA_rothamsted_submissions"/>
            <consortium name="culmorum"/>
            <person name="King R."/>
        </authorList>
    </citation>
    <scope>NUCLEOTIDE SEQUENCE</scope>
</reference>
<dbReference type="InterPro" id="IPR027831">
    <property type="entry name" value="DUF4485"/>
</dbReference>
<evidence type="ECO:0000313" key="3">
    <source>
        <dbReference type="Proteomes" id="UP001153620"/>
    </source>
</evidence>
<dbReference type="EMBL" id="OU895877">
    <property type="protein sequence ID" value="CAG9799367.1"/>
    <property type="molecule type" value="Genomic_DNA"/>
</dbReference>